<dbReference type="InterPro" id="IPR000843">
    <property type="entry name" value="HTH_LacI"/>
</dbReference>
<evidence type="ECO:0000313" key="6">
    <source>
        <dbReference type="EMBL" id="MBB6512360.1"/>
    </source>
</evidence>
<gene>
    <name evidence="6" type="ORF">GGQ92_001143</name>
</gene>
<evidence type="ECO:0000256" key="3">
    <source>
        <dbReference type="ARBA" id="ARBA00023125"/>
    </source>
</evidence>
<dbReference type="SMART" id="SM00354">
    <property type="entry name" value="HTH_LACI"/>
    <property type="match status" value="1"/>
</dbReference>
<keyword evidence="3" id="KW-0238">DNA-binding</keyword>
<dbReference type="GO" id="GO:0003700">
    <property type="term" value="F:DNA-binding transcription factor activity"/>
    <property type="evidence" value="ECO:0007669"/>
    <property type="project" value="TreeGrafter"/>
</dbReference>
<dbReference type="RefSeq" id="WP_184245502.1">
    <property type="nucleotide sequence ID" value="NZ_BAAACU010000058.1"/>
</dbReference>
<accession>A0A841REC0</accession>
<organism evidence="6 7">
    <name type="scientific">Gracilibacillus halotolerans</name>
    <dbReference type="NCBI Taxonomy" id="74386"/>
    <lineage>
        <taxon>Bacteria</taxon>
        <taxon>Bacillati</taxon>
        <taxon>Bacillota</taxon>
        <taxon>Bacilli</taxon>
        <taxon>Bacillales</taxon>
        <taxon>Bacillaceae</taxon>
        <taxon>Gracilibacillus</taxon>
    </lineage>
</organism>
<dbReference type="GO" id="GO:0000976">
    <property type="term" value="F:transcription cis-regulatory region binding"/>
    <property type="evidence" value="ECO:0007669"/>
    <property type="project" value="TreeGrafter"/>
</dbReference>
<dbReference type="AlphaFoldDB" id="A0A841REC0"/>
<dbReference type="PANTHER" id="PTHR30146:SF95">
    <property type="entry name" value="RIBOSE OPERON REPRESSOR"/>
    <property type="match status" value="1"/>
</dbReference>
<evidence type="ECO:0000313" key="7">
    <source>
        <dbReference type="Proteomes" id="UP000572212"/>
    </source>
</evidence>
<dbReference type="Gene3D" id="1.10.260.40">
    <property type="entry name" value="lambda repressor-like DNA-binding domains"/>
    <property type="match status" value="1"/>
</dbReference>
<sequence length="324" mass="35938">MVTIRDVAKYANVSVATVSRVLNNKGQVSEETKRNVREAIEHLKYRPNLVARTLYKKTSSMIGLIVPDITNPFFPALARTVEDRARSYGYTVILCNTDGSTEKEADYISSLQQKGIDGIIISTNRSEADDFKDIDIPLVALDRIVNSEIPTVTAENKNGAIKATKHLIDVGCQKVVHIQGPRELATTNDRKDGFLEVVQEADIEHVVVEADFDIKVAEETAYQLLQEQTNIDGFFAGSDVIALGIIKAAHRLGLNIPEDLQIVGFDGIEMGKIFIPSLTTIEQPIYEMGALAVDLLSQQIEKKELDKHLYEFPINLVIGNTTKR</sequence>
<dbReference type="PROSITE" id="PS00356">
    <property type="entry name" value="HTH_LACI_1"/>
    <property type="match status" value="1"/>
</dbReference>
<dbReference type="Gene3D" id="3.40.50.2300">
    <property type="match status" value="2"/>
</dbReference>
<dbReference type="SUPFAM" id="SSF47413">
    <property type="entry name" value="lambda repressor-like DNA-binding domains"/>
    <property type="match status" value="1"/>
</dbReference>
<dbReference type="InterPro" id="IPR001761">
    <property type="entry name" value="Peripla_BP/Lac1_sug-bd_dom"/>
</dbReference>
<proteinExistence type="predicted"/>
<dbReference type="Pfam" id="PF00532">
    <property type="entry name" value="Peripla_BP_1"/>
    <property type="match status" value="1"/>
</dbReference>
<dbReference type="PROSITE" id="PS50932">
    <property type="entry name" value="HTH_LACI_2"/>
    <property type="match status" value="1"/>
</dbReference>
<name>A0A841REC0_9BACI</name>
<dbReference type="CDD" id="cd06291">
    <property type="entry name" value="PBP1_Qymf-like"/>
    <property type="match status" value="1"/>
</dbReference>
<reference evidence="6 7" key="1">
    <citation type="submission" date="2020-08" db="EMBL/GenBank/DDBJ databases">
        <title>Genomic Encyclopedia of Type Strains, Phase IV (KMG-IV): sequencing the most valuable type-strain genomes for metagenomic binning, comparative biology and taxonomic classification.</title>
        <authorList>
            <person name="Goeker M."/>
        </authorList>
    </citation>
    <scope>NUCLEOTIDE SEQUENCE [LARGE SCALE GENOMIC DNA]</scope>
    <source>
        <strain evidence="6 7">DSM 11805</strain>
    </source>
</reference>
<dbReference type="EMBL" id="JACHON010000003">
    <property type="protein sequence ID" value="MBB6512360.1"/>
    <property type="molecule type" value="Genomic_DNA"/>
</dbReference>
<feature type="domain" description="HTH lacI-type" evidence="5">
    <location>
        <begin position="2"/>
        <end position="56"/>
    </location>
</feature>
<dbReference type="PANTHER" id="PTHR30146">
    <property type="entry name" value="LACI-RELATED TRANSCRIPTIONAL REPRESSOR"/>
    <property type="match status" value="1"/>
</dbReference>
<dbReference type="InterPro" id="IPR010982">
    <property type="entry name" value="Lambda_DNA-bd_dom_sf"/>
</dbReference>
<dbReference type="Proteomes" id="UP000572212">
    <property type="component" value="Unassembled WGS sequence"/>
</dbReference>
<evidence type="ECO:0000256" key="4">
    <source>
        <dbReference type="ARBA" id="ARBA00023163"/>
    </source>
</evidence>
<evidence type="ECO:0000259" key="5">
    <source>
        <dbReference type="PROSITE" id="PS50932"/>
    </source>
</evidence>
<dbReference type="Pfam" id="PF00356">
    <property type="entry name" value="LacI"/>
    <property type="match status" value="1"/>
</dbReference>
<protein>
    <submittedName>
        <fullName evidence="6">LacI family transcriptional regulator</fullName>
    </submittedName>
</protein>
<evidence type="ECO:0000256" key="2">
    <source>
        <dbReference type="ARBA" id="ARBA00023015"/>
    </source>
</evidence>
<evidence type="ECO:0000256" key="1">
    <source>
        <dbReference type="ARBA" id="ARBA00022491"/>
    </source>
</evidence>
<dbReference type="CDD" id="cd01392">
    <property type="entry name" value="HTH_LacI"/>
    <property type="match status" value="1"/>
</dbReference>
<keyword evidence="2" id="KW-0805">Transcription regulation</keyword>
<keyword evidence="4" id="KW-0804">Transcription</keyword>
<keyword evidence="1" id="KW-0678">Repressor</keyword>
<keyword evidence="7" id="KW-1185">Reference proteome</keyword>
<comment type="caution">
    <text evidence="6">The sequence shown here is derived from an EMBL/GenBank/DDBJ whole genome shotgun (WGS) entry which is preliminary data.</text>
</comment>
<dbReference type="PRINTS" id="PR00036">
    <property type="entry name" value="HTHLACI"/>
</dbReference>
<dbReference type="SUPFAM" id="SSF53822">
    <property type="entry name" value="Periplasmic binding protein-like I"/>
    <property type="match status" value="1"/>
</dbReference>
<dbReference type="InterPro" id="IPR028082">
    <property type="entry name" value="Peripla_BP_I"/>
</dbReference>